<protein>
    <recommendedName>
        <fullName evidence="2">Helicase ATP-binding domain-containing protein</fullName>
    </recommendedName>
</protein>
<dbReference type="GO" id="GO:0000724">
    <property type="term" value="P:double-strand break repair via homologous recombination"/>
    <property type="evidence" value="ECO:0007669"/>
    <property type="project" value="TreeGrafter"/>
</dbReference>
<dbReference type="Pfam" id="PF00270">
    <property type="entry name" value="DEAD"/>
    <property type="match status" value="1"/>
</dbReference>
<organism evidence="3 4">
    <name type="scientific">Fusarium vanettenii (strain ATCC MYA-4622 / CBS 123669 / FGSC 9596 / NRRL 45880 / 77-13-4)</name>
    <name type="common">Fusarium solani subsp. pisi</name>
    <dbReference type="NCBI Taxonomy" id="660122"/>
    <lineage>
        <taxon>Eukaryota</taxon>
        <taxon>Fungi</taxon>
        <taxon>Dikarya</taxon>
        <taxon>Ascomycota</taxon>
        <taxon>Pezizomycotina</taxon>
        <taxon>Sordariomycetes</taxon>
        <taxon>Hypocreomycetidae</taxon>
        <taxon>Hypocreales</taxon>
        <taxon>Nectriaceae</taxon>
        <taxon>Fusarium</taxon>
        <taxon>Fusarium solani species complex</taxon>
        <taxon>Fusarium vanettenii</taxon>
    </lineage>
</organism>
<dbReference type="GO" id="GO:0003676">
    <property type="term" value="F:nucleic acid binding"/>
    <property type="evidence" value="ECO:0007669"/>
    <property type="project" value="InterPro"/>
</dbReference>
<evidence type="ECO:0000313" key="4">
    <source>
        <dbReference type="Proteomes" id="UP000005206"/>
    </source>
</evidence>
<dbReference type="GeneID" id="9678930"/>
<dbReference type="VEuPathDB" id="FungiDB:NECHADRAFT_79752"/>
<dbReference type="GO" id="GO:0043138">
    <property type="term" value="F:3'-5' DNA helicase activity"/>
    <property type="evidence" value="ECO:0007669"/>
    <property type="project" value="TreeGrafter"/>
</dbReference>
<keyword evidence="4" id="KW-1185">Reference proteome</keyword>
<gene>
    <name evidence="3" type="ORF">NECHADRAFT_79752</name>
</gene>
<dbReference type="STRING" id="660122.C7ZMF3"/>
<dbReference type="EMBL" id="GG698952">
    <property type="protein sequence ID" value="EEU34798.1"/>
    <property type="molecule type" value="Genomic_DNA"/>
</dbReference>
<dbReference type="InterPro" id="IPR011545">
    <property type="entry name" value="DEAD/DEAH_box_helicase_dom"/>
</dbReference>
<dbReference type="RefSeq" id="XP_003040511.1">
    <property type="nucleotide sequence ID" value="XM_003040465.1"/>
</dbReference>
<reference evidence="3 4" key="1">
    <citation type="journal article" date="2009" name="PLoS Genet.">
        <title>The genome of Nectria haematococca: contribution of supernumerary chromosomes to gene expansion.</title>
        <authorList>
            <person name="Coleman J.J."/>
            <person name="Rounsley S.D."/>
            <person name="Rodriguez-Carres M."/>
            <person name="Kuo A."/>
            <person name="Wasmann C.C."/>
            <person name="Grimwood J."/>
            <person name="Schmutz J."/>
            <person name="Taga M."/>
            <person name="White G.J."/>
            <person name="Zhou S."/>
            <person name="Schwartz D.C."/>
            <person name="Freitag M."/>
            <person name="Ma L.J."/>
            <person name="Danchin E.G."/>
            <person name="Henrissat B."/>
            <person name="Coutinho P.M."/>
            <person name="Nelson D.R."/>
            <person name="Straney D."/>
            <person name="Napoli C.A."/>
            <person name="Barker B.M."/>
            <person name="Gribskov M."/>
            <person name="Rep M."/>
            <person name="Kroken S."/>
            <person name="Molnar I."/>
            <person name="Rensing C."/>
            <person name="Kennell J.C."/>
            <person name="Zamora J."/>
            <person name="Farman M.L."/>
            <person name="Selker E.U."/>
            <person name="Salamov A."/>
            <person name="Shapiro H."/>
            <person name="Pangilinan J."/>
            <person name="Lindquist E."/>
            <person name="Lamers C."/>
            <person name="Grigoriev I.V."/>
            <person name="Geiser D.M."/>
            <person name="Covert S.F."/>
            <person name="Temporini E."/>
            <person name="Vanetten H.D."/>
        </authorList>
    </citation>
    <scope>NUCLEOTIDE SEQUENCE [LARGE SCALE GENOMIC DNA]</scope>
    <source>
        <strain evidence="4">ATCC MYA-4622 / CBS 123669 / FGSC 9596 / NRRL 45880 / 77-13-4</strain>
    </source>
</reference>
<dbReference type="GO" id="GO:0005694">
    <property type="term" value="C:chromosome"/>
    <property type="evidence" value="ECO:0007669"/>
    <property type="project" value="TreeGrafter"/>
</dbReference>
<evidence type="ECO:0000256" key="1">
    <source>
        <dbReference type="ARBA" id="ARBA00005446"/>
    </source>
</evidence>
<dbReference type="Proteomes" id="UP000005206">
    <property type="component" value="Chromosome 4"/>
</dbReference>
<dbReference type="eggNOG" id="KOG0351">
    <property type="taxonomic scope" value="Eukaryota"/>
</dbReference>
<dbReference type="Gene3D" id="3.40.50.300">
    <property type="entry name" value="P-loop containing nucleotide triphosphate hydrolases"/>
    <property type="match status" value="1"/>
</dbReference>
<dbReference type="SMART" id="SM00487">
    <property type="entry name" value="DEXDc"/>
    <property type="match status" value="1"/>
</dbReference>
<accession>C7ZMF3</accession>
<dbReference type="PROSITE" id="PS51192">
    <property type="entry name" value="HELICASE_ATP_BIND_1"/>
    <property type="match status" value="1"/>
</dbReference>
<dbReference type="AlphaFoldDB" id="C7ZMF3"/>
<dbReference type="KEGG" id="nhe:NECHADRAFT_79752"/>
<name>C7ZMF3_FUSV7</name>
<evidence type="ECO:0000313" key="3">
    <source>
        <dbReference type="EMBL" id="EEU34798.1"/>
    </source>
</evidence>
<dbReference type="HOGENOM" id="CLU_706140_0_0_1"/>
<dbReference type="InterPro" id="IPR027417">
    <property type="entry name" value="P-loop_NTPase"/>
</dbReference>
<dbReference type="OrthoDB" id="5067625at2759"/>
<dbReference type="GO" id="GO:0005737">
    <property type="term" value="C:cytoplasm"/>
    <property type="evidence" value="ECO:0007669"/>
    <property type="project" value="TreeGrafter"/>
</dbReference>
<comment type="similarity">
    <text evidence="1">Belongs to the helicase family. RecQ subfamily.</text>
</comment>
<dbReference type="InParanoid" id="C7ZMF3"/>
<dbReference type="PANTHER" id="PTHR13710:SF120">
    <property type="entry name" value="BIFUNCTIONAL 3'-5' EXONUCLEASE_ATP-DEPENDENT HELICASE WRN"/>
    <property type="match status" value="1"/>
</dbReference>
<dbReference type="PANTHER" id="PTHR13710">
    <property type="entry name" value="DNA HELICASE RECQ FAMILY MEMBER"/>
    <property type="match status" value="1"/>
</dbReference>
<dbReference type="GO" id="GO:0009378">
    <property type="term" value="F:four-way junction helicase activity"/>
    <property type="evidence" value="ECO:0007669"/>
    <property type="project" value="TreeGrafter"/>
</dbReference>
<dbReference type="GO" id="GO:0005634">
    <property type="term" value="C:nucleus"/>
    <property type="evidence" value="ECO:0007669"/>
    <property type="project" value="TreeGrafter"/>
</dbReference>
<feature type="domain" description="Helicase ATP-binding" evidence="2">
    <location>
        <begin position="27"/>
        <end position="199"/>
    </location>
</feature>
<evidence type="ECO:0000259" key="2">
    <source>
        <dbReference type="PROSITE" id="PS51192"/>
    </source>
</evidence>
<sequence length="391" mass="43561">MDRTQLASRIESTVGFRPRPGQVEAVYKLVVDQKDLILIAPTGWGKSVVFQAVPALSGGICIMIMPLTLLEEDQARSISKIPGCNPCILNATTNSPALLEDIRNGTYTHVLLGPELALSEAFRSKVLRDPLFQEKLALIAIDEAHVVWEWGQNFRTYYRQLVVLRNLIRHSLPWLACSATLDPQTLLMVQQYCGFDSGVCIQRCFIDRPDIFIAVRQIMHPVTTFRDLEFLVEPVNHAIREATKSSYENQARVAIAAGHLDAAERLISLGLCMRPEQPNLDMRLWQTRSSFAYSLDPQRCIELSFSVPFRRSLPIPVSVFAWSSGEGDGVLKADRSLIERMDESGDVDASIDAVVTLHDAAHSVVSSLGSWGMAHQIVSKISQALWEPLPL</sequence>
<dbReference type="InterPro" id="IPR014001">
    <property type="entry name" value="Helicase_ATP-bd"/>
</dbReference>
<dbReference type="GO" id="GO:0005524">
    <property type="term" value="F:ATP binding"/>
    <property type="evidence" value="ECO:0007669"/>
    <property type="project" value="InterPro"/>
</dbReference>
<dbReference type="SUPFAM" id="SSF52540">
    <property type="entry name" value="P-loop containing nucleoside triphosphate hydrolases"/>
    <property type="match status" value="1"/>
</dbReference>
<proteinExistence type="inferred from homology"/>